<evidence type="ECO:0000259" key="1">
    <source>
        <dbReference type="Pfam" id="PF23500"/>
    </source>
</evidence>
<sequence length="432" mass="47468">MSYKTFLPGTFVLSILFASCLTQQPIPKTDHTPNDTLPPPYATKGVANFSKVKGWNGRKPKAPEGFTVSKYADGLENPRWMYVLPNGDVLVAESNSNYGLLKKIGAVLIGAHRSKSLKHSADRITLLRDANGDGSPESSYIFLKNLNQPFGMLVLNGWFYVANTDGVWRYPYKSGQTAIEGKGERITVLPAGKHNQHWTRNIIANRDGSKIYIAVGSGSNVAEDGIKAEFMKANILEMNPDGSALKVYAGGLRNPVGMDWAPGSDELWTVVNERDMLGDELVPDYLTSVKEGGFYGWPYVYFGNHDEPRVAEKPPVADQTIVPDYALRSHTASLGLAFYNGSSFPEKYHGGAFIAQHGSWNRSSLVGYCVKFVPFKHGKPAGKAKDFLSGFIDEPDQAKVYGRPVGVIEMPDGSLLVTDDVTNTIWKVTYDQ</sequence>
<dbReference type="InterPro" id="IPR055557">
    <property type="entry name" value="DUF7133"/>
</dbReference>
<evidence type="ECO:0000313" key="2">
    <source>
        <dbReference type="EMBL" id="MTI28747.1"/>
    </source>
</evidence>
<evidence type="ECO:0000313" key="3">
    <source>
        <dbReference type="Proteomes" id="UP000798808"/>
    </source>
</evidence>
<keyword evidence="3" id="KW-1185">Reference proteome</keyword>
<dbReference type="PANTHER" id="PTHR33546:SF1">
    <property type="entry name" value="LARGE, MULTIFUNCTIONAL SECRETED PROTEIN"/>
    <property type="match status" value="1"/>
</dbReference>
<accession>A0ABW9RWW4</accession>
<gene>
    <name evidence="2" type="ORF">E1163_27560</name>
</gene>
<feature type="domain" description="DUF7133" evidence="1">
    <location>
        <begin position="63"/>
        <end position="419"/>
    </location>
</feature>
<dbReference type="Proteomes" id="UP000798808">
    <property type="component" value="Unassembled WGS sequence"/>
</dbReference>
<proteinExistence type="predicted"/>
<dbReference type="InterPro" id="IPR011041">
    <property type="entry name" value="Quinoprot_gluc/sorb_DH_b-prop"/>
</dbReference>
<dbReference type="RefSeq" id="WP_155176572.1">
    <property type="nucleotide sequence ID" value="NZ_BAAAFL010000049.1"/>
</dbReference>
<name>A0ABW9RWW4_9BACT</name>
<dbReference type="InterPro" id="IPR011042">
    <property type="entry name" value="6-blade_b-propeller_TolB-like"/>
</dbReference>
<dbReference type="PANTHER" id="PTHR33546">
    <property type="entry name" value="LARGE, MULTIFUNCTIONAL SECRETED PROTEIN-RELATED"/>
    <property type="match status" value="1"/>
</dbReference>
<comment type="caution">
    <text evidence="2">The sequence shown here is derived from an EMBL/GenBank/DDBJ whole genome shotgun (WGS) entry which is preliminary data.</text>
</comment>
<protein>
    <submittedName>
        <fullName evidence="2">Sorbosone dehydrogenase family protein</fullName>
    </submittedName>
</protein>
<dbReference type="PROSITE" id="PS51257">
    <property type="entry name" value="PROKAR_LIPOPROTEIN"/>
    <property type="match status" value="1"/>
</dbReference>
<organism evidence="2 3">
    <name type="scientific">Fulvivirga kasyanovii</name>
    <dbReference type="NCBI Taxonomy" id="396812"/>
    <lineage>
        <taxon>Bacteria</taxon>
        <taxon>Pseudomonadati</taxon>
        <taxon>Bacteroidota</taxon>
        <taxon>Cytophagia</taxon>
        <taxon>Cytophagales</taxon>
        <taxon>Fulvivirgaceae</taxon>
        <taxon>Fulvivirga</taxon>
    </lineage>
</organism>
<dbReference type="SUPFAM" id="SSF50952">
    <property type="entry name" value="Soluble quinoprotein glucose dehydrogenase"/>
    <property type="match status" value="1"/>
</dbReference>
<dbReference type="Pfam" id="PF23500">
    <property type="entry name" value="DUF7133"/>
    <property type="match status" value="1"/>
</dbReference>
<reference evidence="2 3" key="1">
    <citation type="submission" date="2019-02" db="EMBL/GenBank/DDBJ databases">
        <authorList>
            <person name="Goldberg S.R."/>
            <person name="Haltli B.A."/>
            <person name="Correa H."/>
            <person name="Russell K.G."/>
        </authorList>
    </citation>
    <scope>NUCLEOTIDE SEQUENCE [LARGE SCALE GENOMIC DNA]</scope>
    <source>
        <strain evidence="2 3">JCM 16186</strain>
    </source>
</reference>
<dbReference type="Gene3D" id="2.120.10.30">
    <property type="entry name" value="TolB, C-terminal domain"/>
    <property type="match status" value="1"/>
</dbReference>
<dbReference type="EMBL" id="SMLW01000671">
    <property type="protein sequence ID" value="MTI28747.1"/>
    <property type="molecule type" value="Genomic_DNA"/>
</dbReference>